<proteinExistence type="predicted"/>
<name>A0ABM0V4B5_CAMSA</name>
<sequence length="479" mass="53387">MGKMNMSVPNASARYRRASDSSSVPRPTSQLDGRRDHSSSGAGSAGKVSSRSRQSSDAPPRHQSQSLPLVRRSEGSGRDTEGVKGPPKRKDDASLERPDPSKKQRTLDFGWDFSHTSEARPFPNDSSACSELFRRIHFGPGRLPSVDQKKEAHAVADVAQASFEVCFCLFCSSTRFLNLFLSFHLFLSFFPSQLVARINRLTSRYERRVRDQEDDRSGASSYAEKIERLEAQLGEAVRSNQRLSDEASKFESQRRKWISERDDLKAKLEASDAAYNRMHLTLNSETKRLRDRREDFGYHERIKAFNEMAVRVQKLLAKHKRYAEAFKASMEKFLEYNQAVGNVQMLETLVDEGQIAVLEEGLKDKVVAVMTQLKGEVDDLDLPDITEADFDVSRIYSEPLPPVPEWIASPLSGDAEGGDDVREEGEFGSGGPEGNVGEQAKGDDRPAGGIEEQTVDRPTEELPRPLTPGCESPTADPAS</sequence>
<keyword evidence="4" id="KW-1185">Reference proteome</keyword>
<reference evidence="5" key="2">
    <citation type="submission" date="2025-08" db="UniProtKB">
        <authorList>
            <consortium name="RefSeq"/>
        </authorList>
    </citation>
    <scope>IDENTIFICATION</scope>
    <source>
        <tissue evidence="5">Leaf</tissue>
    </source>
</reference>
<dbReference type="Proteomes" id="UP000694864">
    <property type="component" value="Chromosome 12"/>
</dbReference>
<evidence type="ECO:0000256" key="1">
    <source>
        <dbReference type="SAM" id="Coils"/>
    </source>
</evidence>
<feature type="region of interest" description="Disordered" evidence="2">
    <location>
        <begin position="404"/>
        <end position="479"/>
    </location>
</feature>
<evidence type="ECO:0000313" key="5">
    <source>
        <dbReference type="RefSeq" id="XP_010450558.2"/>
    </source>
</evidence>
<feature type="compositionally biased region" description="Low complexity" evidence="2">
    <location>
        <begin position="39"/>
        <end position="53"/>
    </location>
</feature>
<accession>A0ABM0V4B5</accession>
<feature type="domain" description="DUF1204" evidence="3">
    <location>
        <begin position="246"/>
        <end position="415"/>
    </location>
</feature>
<dbReference type="Pfam" id="PF06721">
    <property type="entry name" value="DUF1204"/>
    <property type="match status" value="1"/>
</dbReference>
<organism evidence="4 5">
    <name type="scientific">Camelina sativa</name>
    <name type="common">False flax</name>
    <name type="synonym">Myagrum sativum</name>
    <dbReference type="NCBI Taxonomy" id="90675"/>
    <lineage>
        <taxon>Eukaryota</taxon>
        <taxon>Viridiplantae</taxon>
        <taxon>Streptophyta</taxon>
        <taxon>Embryophyta</taxon>
        <taxon>Tracheophyta</taxon>
        <taxon>Spermatophyta</taxon>
        <taxon>Magnoliopsida</taxon>
        <taxon>eudicotyledons</taxon>
        <taxon>Gunneridae</taxon>
        <taxon>Pentapetalae</taxon>
        <taxon>rosids</taxon>
        <taxon>malvids</taxon>
        <taxon>Brassicales</taxon>
        <taxon>Brassicaceae</taxon>
        <taxon>Camelineae</taxon>
        <taxon>Camelina</taxon>
    </lineage>
</organism>
<feature type="compositionally biased region" description="Basic and acidic residues" evidence="2">
    <location>
        <begin position="454"/>
        <end position="463"/>
    </location>
</feature>
<protein>
    <submittedName>
        <fullName evidence="5">Uncharacterized protein LOC104732683</fullName>
    </submittedName>
</protein>
<feature type="coiled-coil region" evidence="1">
    <location>
        <begin position="219"/>
        <end position="246"/>
    </location>
</feature>
<keyword evidence="1" id="KW-0175">Coiled coil</keyword>
<evidence type="ECO:0000256" key="2">
    <source>
        <dbReference type="SAM" id="MobiDB-lite"/>
    </source>
</evidence>
<evidence type="ECO:0000259" key="3">
    <source>
        <dbReference type="Pfam" id="PF06721"/>
    </source>
</evidence>
<gene>
    <name evidence="5" type="primary">LOC104732683</name>
</gene>
<dbReference type="RefSeq" id="XP_010450558.2">
    <property type="nucleotide sequence ID" value="XM_010452256.2"/>
</dbReference>
<reference evidence="4" key="1">
    <citation type="journal article" date="2014" name="Nat. Commun.">
        <title>The emerging biofuel crop Camelina sativa retains a highly undifferentiated hexaploid genome structure.</title>
        <authorList>
            <person name="Kagale S."/>
            <person name="Koh C."/>
            <person name="Nixon J."/>
            <person name="Bollina V."/>
            <person name="Clarke W.E."/>
            <person name="Tuteja R."/>
            <person name="Spillane C."/>
            <person name="Robinson S.J."/>
            <person name="Links M.G."/>
            <person name="Clarke C."/>
            <person name="Higgins E.E."/>
            <person name="Huebert T."/>
            <person name="Sharpe A.G."/>
            <person name="Parkin I.A."/>
        </authorList>
    </citation>
    <scope>NUCLEOTIDE SEQUENCE [LARGE SCALE GENOMIC DNA]</scope>
    <source>
        <strain evidence="4">cv. DH55</strain>
    </source>
</reference>
<feature type="compositionally biased region" description="Basic and acidic residues" evidence="2">
    <location>
        <begin position="71"/>
        <end position="106"/>
    </location>
</feature>
<dbReference type="GeneID" id="104732683"/>
<dbReference type="InterPro" id="IPR009596">
    <property type="entry name" value="DUF1204"/>
</dbReference>
<evidence type="ECO:0000313" key="4">
    <source>
        <dbReference type="Proteomes" id="UP000694864"/>
    </source>
</evidence>
<feature type="region of interest" description="Disordered" evidence="2">
    <location>
        <begin position="1"/>
        <end position="108"/>
    </location>
</feature>